<dbReference type="EMBL" id="JADCNL010000014">
    <property type="protein sequence ID" value="KAG0453037.1"/>
    <property type="molecule type" value="Genomic_DNA"/>
</dbReference>
<comment type="caution">
    <text evidence="2">The sequence shown here is derived from an EMBL/GenBank/DDBJ whole genome shotgun (WGS) entry which is preliminary data.</text>
</comment>
<dbReference type="InterPro" id="IPR003676">
    <property type="entry name" value="SAUR_fam"/>
</dbReference>
<dbReference type="PANTHER" id="PTHR31929">
    <property type="entry name" value="SAUR-LIKE AUXIN-RESPONSIVE PROTEIN FAMILY-RELATED"/>
    <property type="match status" value="1"/>
</dbReference>
<protein>
    <recommendedName>
        <fullName evidence="4">Small auxin up regulated protein</fullName>
    </recommendedName>
</protein>
<dbReference type="Pfam" id="PF02519">
    <property type="entry name" value="Auxin_inducible"/>
    <property type="match status" value="1"/>
</dbReference>
<dbReference type="Proteomes" id="UP000636800">
    <property type="component" value="Unassembled WGS sequence"/>
</dbReference>
<accession>A0A835U965</accession>
<evidence type="ECO:0000256" key="1">
    <source>
        <dbReference type="ARBA" id="ARBA00006974"/>
    </source>
</evidence>
<dbReference type="AlphaFoldDB" id="A0A835U965"/>
<name>A0A835U965_VANPL</name>
<keyword evidence="3" id="KW-1185">Reference proteome</keyword>
<organism evidence="2 3">
    <name type="scientific">Vanilla planifolia</name>
    <name type="common">Vanilla</name>
    <dbReference type="NCBI Taxonomy" id="51239"/>
    <lineage>
        <taxon>Eukaryota</taxon>
        <taxon>Viridiplantae</taxon>
        <taxon>Streptophyta</taxon>
        <taxon>Embryophyta</taxon>
        <taxon>Tracheophyta</taxon>
        <taxon>Spermatophyta</taxon>
        <taxon>Magnoliopsida</taxon>
        <taxon>Liliopsida</taxon>
        <taxon>Asparagales</taxon>
        <taxon>Orchidaceae</taxon>
        <taxon>Vanilloideae</taxon>
        <taxon>Vanilleae</taxon>
        <taxon>Vanilla</taxon>
    </lineage>
</organism>
<proteinExistence type="inferred from homology"/>
<comment type="similarity">
    <text evidence="1">Belongs to the ARG7 family.</text>
</comment>
<dbReference type="OrthoDB" id="8062037at2759"/>
<evidence type="ECO:0000313" key="3">
    <source>
        <dbReference type="Proteomes" id="UP000636800"/>
    </source>
</evidence>
<gene>
    <name evidence="2" type="ORF">HPP92_025701</name>
</gene>
<evidence type="ECO:0000313" key="2">
    <source>
        <dbReference type="EMBL" id="KAG0453037.1"/>
    </source>
</evidence>
<sequence length="89" mass="10153">MCIKLKELLSWKTKKGELGKVDLPKGHIVVYVGESRKRFVVPLSYLKHHLFQALLKRMEEEFGFRQQMSGLNIPCSEGEFAAVISGMQS</sequence>
<evidence type="ECO:0008006" key="4">
    <source>
        <dbReference type="Google" id="ProtNLM"/>
    </source>
</evidence>
<dbReference type="GO" id="GO:0009733">
    <property type="term" value="P:response to auxin"/>
    <property type="evidence" value="ECO:0007669"/>
    <property type="project" value="InterPro"/>
</dbReference>
<reference evidence="2 3" key="1">
    <citation type="journal article" date="2020" name="Nat. Food">
        <title>A phased Vanilla planifolia genome enables genetic improvement of flavour and production.</title>
        <authorList>
            <person name="Hasing T."/>
            <person name="Tang H."/>
            <person name="Brym M."/>
            <person name="Khazi F."/>
            <person name="Huang T."/>
            <person name="Chambers A.H."/>
        </authorList>
    </citation>
    <scope>NUCLEOTIDE SEQUENCE [LARGE SCALE GENOMIC DNA]</scope>
    <source>
        <tissue evidence="2">Leaf</tissue>
    </source>
</reference>